<accession>A0A9N8KMX6</accession>
<keyword evidence="1" id="KW-0732">Signal</keyword>
<organism evidence="2 3">
    <name type="scientific">Aureobasidium uvarum</name>
    <dbReference type="NCBI Taxonomy" id="2773716"/>
    <lineage>
        <taxon>Eukaryota</taxon>
        <taxon>Fungi</taxon>
        <taxon>Dikarya</taxon>
        <taxon>Ascomycota</taxon>
        <taxon>Pezizomycotina</taxon>
        <taxon>Dothideomycetes</taxon>
        <taxon>Dothideomycetidae</taxon>
        <taxon>Dothideales</taxon>
        <taxon>Saccotheciaceae</taxon>
        <taxon>Aureobasidium</taxon>
    </lineage>
</organism>
<feature type="signal peptide" evidence="1">
    <location>
        <begin position="1"/>
        <end position="20"/>
    </location>
</feature>
<protein>
    <recommendedName>
        <fullName evidence="4">Fungal calcium binding protein domain-containing protein</fullName>
    </recommendedName>
</protein>
<comment type="caution">
    <text evidence="2">The sequence shown here is derived from an EMBL/GenBank/DDBJ whole genome shotgun (WGS) entry which is preliminary data.</text>
</comment>
<name>A0A9N8KMX6_9PEZI</name>
<evidence type="ECO:0000313" key="3">
    <source>
        <dbReference type="Proteomes" id="UP000745764"/>
    </source>
</evidence>
<dbReference type="Proteomes" id="UP000745764">
    <property type="component" value="Unassembled WGS sequence"/>
</dbReference>
<reference evidence="2" key="1">
    <citation type="submission" date="2020-06" db="EMBL/GenBank/DDBJ databases">
        <authorList>
            <person name="Onetto C."/>
        </authorList>
    </citation>
    <scope>NUCLEOTIDE SEQUENCE</scope>
</reference>
<evidence type="ECO:0000256" key="1">
    <source>
        <dbReference type="SAM" id="SignalP"/>
    </source>
</evidence>
<evidence type="ECO:0000313" key="2">
    <source>
        <dbReference type="EMBL" id="CAD0110843.1"/>
    </source>
</evidence>
<dbReference type="Gene3D" id="1.10.1740.120">
    <property type="match status" value="1"/>
</dbReference>
<dbReference type="EMBL" id="CAINUL010000007">
    <property type="protein sequence ID" value="CAD0110843.1"/>
    <property type="molecule type" value="Genomic_DNA"/>
</dbReference>
<proteinExistence type="predicted"/>
<evidence type="ECO:0008006" key="4">
    <source>
        <dbReference type="Google" id="ProtNLM"/>
    </source>
</evidence>
<gene>
    <name evidence="2" type="ORF">AWRI4620_LOCUS5098</name>
</gene>
<feature type="chain" id="PRO_5040171469" description="Fungal calcium binding protein domain-containing protein" evidence="1">
    <location>
        <begin position="21"/>
        <end position="90"/>
    </location>
</feature>
<sequence length="90" mass="8663">MQLIIIASLAFAASAIAASAEDFAEPQVLISLPAGCSKGDLATASCGAAIIGVGANPAADLACVGSAAGTAANIADCKNCSPKSTRVIKN</sequence>
<keyword evidence="3" id="KW-1185">Reference proteome</keyword>
<dbReference type="OrthoDB" id="3882086at2759"/>
<dbReference type="AlphaFoldDB" id="A0A9N8KMX6"/>